<feature type="domain" description="CCHC-type" evidence="2">
    <location>
        <begin position="184"/>
        <end position="200"/>
    </location>
</feature>
<sequence length="281" mass="31732">MSDHGDWGDSADDDGSELIRTLSRLVPFSDVDVSSESEESSDVDLETVSEKNYHSDGKAAPTYLAAAKKNLPEEECVEERYRDLFLRRSSFVVRRGRFVTHPGSRRLLFVTIYNAPHELPDSAIEHRLGKYGRIFSSRRGKVPGYPDVFNGLRHLRMDILSHIPCFLRFGKYQIRVKYDGQPTTCRRCNSRDLLFKDCTNEVCLNCDRIGHHARMSPEDMRCCICKEEGHLAIDCQHSWYRRPPPSLGLFPETVTGDPVESALAPTADTVAESPVESAPAP</sequence>
<comment type="caution">
    <text evidence="3">The sequence shown here is derived from an EMBL/GenBank/DDBJ whole genome shotgun (WGS) entry which is preliminary data.</text>
</comment>
<evidence type="ECO:0000313" key="3">
    <source>
        <dbReference type="EMBL" id="CAH3027967.1"/>
    </source>
</evidence>
<evidence type="ECO:0000256" key="1">
    <source>
        <dbReference type="SAM" id="MobiDB-lite"/>
    </source>
</evidence>
<dbReference type="InterPro" id="IPR036875">
    <property type="entry name" value="Znf_CCHC_sf"/>
</dbReference>
<proteinExistence type="predicted"/>
<gene>
    <name evidence="3" type="ORF">PEVE_00032806</name>
</gene>
<name>A0ABN8MHG1_9CNID</name>
<dbReference type="Gene3D" id="4.10.60.10">
    <property type="entry name" value="Zinc finger, CCHC-type"/>
    <property type="match status" value="1"/>
</dbReference>
<protein>
    <recommendedName>
        <fullName evidence="2">CCHC-type domain-containing protein</fullName>
    </recommendedName>
</protein>
<feature type="domain" description="CCHC-type" evidence="2">
    <location>
        <begin position="221"/>
        <end position="237"/>
    </location>
</feature>
<dbReference type="SUPFAM" id="SSF57756">
    <property type="entry name" value="Retrovirus zinc finger-like domains"/>
    <property type="match status" value="1"/>
</dbReference>
<dbReference type="EMBL" id="CALNXI010000481">
    <property type="protein sequence ID" value="CAH3027967.1"/>
    <property type="molecule type" value="Genomic_DNA"/>
</dbReference>
<accession>A0ABN8MHG1</accession>
<dbReference type="PANTHER" id="PTHR22639">
    <property type="entry name" value="GAG-RELATED PROTEIN"/>
    <property type="match status" value="1"/>
</dbReference>
<evidence type="ECO:0000313" key="4">
    <source>
        <dbReference type="Proteomes" id="UP001159427"/>
    </source>
</evidence>
<feature type="non-terminal residue" evidence="3">
    <location>
        <position position="281"/>
    </location>
</feature>
<dbReference type="Proteomes" id="UP001159427">
    <property type="component" value="Unassembled WGS sequence"/>
</dbReference>
<feature type="domain" description="CCHC-type" evidence="2">
    <location>
        <begin position="202"/>
        <end position="218"/>
    </location>
</feature>
<reference evidence="3 4" key="1">
    <citation type="submission" date="2022-05" db="EMBL/GenBank/DDBJ databases">
        <authorList>
            <consortium name="Genoscope - CEA"/>
            <person name="William W."/>
        </authorList>
    </citation>
    <scope>NUCLEOTIDE SEQUENCE [LARGE SCALE GENOMIC DNA]</scope>
</reference>
<evidence type="ECO:0000259" key="2">
    <source>
        <dbReference type="SMART" id="SM00343"/>
    </source>
</evidence>
<keyword evidence="4" id="KW-1185">Reference proteome</keyword>
<dbReference type="InterPro" id="IPR042509">
    <property type="entry name" value="ZCCHC3"/>
</dbReference>
<dbReference type="SMART" id="SM00343">
    <property type="entry name" value="ZnF_C2HC"/>
    <property type="match status" value="3"/>
</dbReference>
<feature type="region of interest" description="Disordered" evidence="1">
    <location>
        <begin position="258"/>
        <end position="281"/>
    </location>
</feature>
<dbReference type="PANTHER" id="PTHR22639:SF3">
    <property type="entry name" value="ZINC FINGER CCHC DOMAIN-CONTAINING PROTEIN 3"/>
    <property type="match status" value="1"/>
</dbReference>
<organism evidence="3 4">
    <name type="scientific">Porites evermanni</name>
    <dbReference type="NCBI Taxonomy" id="104178"/>
    <lineage>
        <taxon>Eukaryota</taxon>
        <taxon>Metazoa</taxon>
        <taxon>Cnidaria</taxon>
        <taxon>Anthozoa</taxon>
        <taxon>Hexacorallia</taxon>
        <taxon>Scleractinia</taxon>
        <taxon>Fungiina</taxon>
        <taxon>Poritidae</taxon>
        <taxon>Porites</taxon>
    </lineage>
</organism>
<dbReference type="InterPro" id="IPR001878">
    <property type="entry name" value="Znf_CCHC"/>
</dbReference>